<dbReference type="GO" id="GO:0016301">
    <property type="term" value="F:kinase activity"/>
    <property type="evidence" value="ECO:0007669"/>
    <property type="project" value="UniProtKB-KW"/>
</dbReference>
<feature type="compositionally biased region" description="Acidic residues" evidence="3">
    <location>
        <begin position="245"/>
        <end position="260"/>
    </location>
</feature>
<dbReference type="RefSeq" id="XP_068348809.1">
    <property type="nucleotide sequence ID" value="XM_068511889.1"/>
</dbReference>
<evidence type="ECO:0000256" key="1">
    <source>
        <dbReference type="ARBA" id="ARBA00006941"/>
    </source>
</evidence>
<evidence type="ECO:0000313" key="4">
    <source>
        <dbReference type="EMBL" id="OHS95672.1"/>
    </source>
</evidence>
<comment type="caution">
    <text evidence="4">The sequence shown here is derived from an EMBL/GenBank/DDBJ whole genome shotgun (WGS) entry which is preliminary data.</text>
</comment>
<name>A0A1J4J950_9EUKA</name>
<dbReference type="PANTHER" id="PTHR11740:SF0">
    <property type="entry name" value="CASEIN KINASE II SUBUNIT BETA"/>
    <property type="match status" value="1"/>
</dbReference>
<dbReference type="VEuPathDB" id="TrichDB:TRFO_38178"/>
<dbReference type="SUPFAM" id="SSF57798">
    <property type="entry name" value="Casein kinase II beta subunit"/>
    <property type="match status" value="1"/>
</dbReference>
<sequence length="260" mass="30214">MSNLRHDYHKSHAHRIDFRNTSQHTRISSEISDFGKDWKKKFLSHPQNKWFCDIPNEYIEDVFNTFGLNDEFLYFRTCCDIILGKLSAASLPINQAREICSQLPQVYGMIHARFILSPDGLISLAEKYDAEIYGTCPRIFCHEEPLLPIGLSSKPNESKVKAFCPICREIYEPRPKNDLDGAYFGPNAAHLFLDQMKMTVKMASHEPFIHKAFGFRIRSPNFEVEKVKVPPIMQKKLDEIHNLNFEEDDDEEEEEEGENL</sequence>
<comment type="subunit">
    <text evidence="2">Tetramer of two alpha and two beta subunits.</text>
</comment>
<reference evidence="4" key="1">
    <citation type="submission" date="2016-10" db="EMBL/GenBank/DDBJ databases">
        <authorList>
            <person name="Benchimol M."/>
            <person name="Almeida L.G."/>
            <person name="Vasconcelos A.T."/>
            <person name="Perreira-Neves A."/>
            <person name="Rosa I.A."/>
            <person name="Tasca T."/>
            <person name="Bogo M.R."/>
            <person name="de Souza W."/>
        </authorList>
    </citation>
    <scope>NUCLEOTIDE SEQUENCE [LARGE SCALE GENOMIC DNA]</scope>
    <source>
        <strain evidence="4">K</strain>
    </source>
</reference>
<dbReference type="InterPro" id="IPR000704">
    <property type="entry name" value="Casein_kinase_II_reg-sub"/>
</dbReference>
<keyword evidence="4" id="KW-0418">Kinase</keyword>
<protein>
    <recommendedName>
        <fullName evidence="2">Casein kinase II subunit beta</fullName>
        <shortName evidence="2">CK II beta</shortName>
    </recommendedName>
</protein>
<evidence type="ECO:0000256" key="3">
    <source>
        <dbReference type="SAM" id="MobiDB-lite"/>
    </source>
</evidence>
<dbReference type="AlphaFoldDB" id="A0A1J4J950"/>
<dbReference type="Gene3D" id="1.10.1820.10">
    <property type="entry name" value="protein kinase ck2 holoenzyme, chain C, domain 1"/>
    <property type="match status" value="1"/>
</dbReference>
<dbReference type="EMBL" id="MLAK01001228">
    <property type="protein sequence ID" value="OHS95672.1"/>
    <property type="molecule type" value="Genomic_DNA"/>
</dbReference>
<dbReference type="Pfam" id="PF01214">
    <property type="entry name" value="CK_II_beta"/>
    <property type="match status" value="1"/>
</dbReference>
<dbReference type="GO" id="GO:0005956">
    <property type="term" value="C:protein kinase CK2 complex"/>
    <property type="evidence" value="ECO:0007669"/>
    <property type="project" value="UniProtKB-UniRule"/>
</dbReference>
<accession>A0A1J4J950</accession>
<keyword evidence="5" id="KW-1185">Reference proteome</keyword>
<dbReference type="FunFam" id="2.20.25.20:FF:000001">
    <property type="entry name" value="Casein kinase II subunit beta"/>
    <property type="match status" value="1"/>
</dbReference>
<comment type="similarity">
    <text evidence="1 2">Belongs to the casein kinase 2 subunit beta family.</text>
</comment>
<dbReference type="PRINTS" id="PR00472">
    <property type="entry name" value="CASNKINASEII"/>
</dbReference>
<dbReference type="PANTHER" id="PTHR11740">
    <property type="entry name" value="CASEIN KINASE II SUBUNIT BETA"/>
    <property type="match status" value="1"/>
</dbReference>
<evidence type="ECO:0000313" key="5">
    <source>
        <dbReference type="Proteomes" id="UP000179807"/>
    </source>
</evidence>
<proteinExistence type="inferred from homology"/>
<gene>
    <name evidence="4" type="ORF">TRFO_38178</name>
</gene>
<feature type="region of interest" description="Disordered" evidence="3">
    <location>
        <begin position="240"/>
        <end position="260"/>
    </location>
</feature>
<evidence type="ECO:0000256" key="2">
    <source>
        <dbReference type="RuleBase" id="RU361268"/>
    </source>
</evidence>
<dbReference type="InterPro" id="IPR035991">
    <property type="entry name" value="Casein_kinase_II_beta-like"/>
</dbReference>
<dbReference type="GO" id="GO:0005737">
    <property type="term" value="C:cytoplasm"/>
    <property type="evidence" value="ECO:0007669"/>
    <property type="project" value="TreeGrafter"/>
</dbReference>
<dbReference type="Gene3D" id="2.20.25.20">
    <property type="match status" value="1"/>
</dbReference>
<dbReference type="InterPro" id="IPR016149">
    <property type="entry name" value="Casein_kin_II_reg-sub_N"/>
</dbReference>
<organism evidence="4 5">
    <name type="scientific">Tritrichomonas foetus</name>
    <dbReference type="NCBI Taxonomy" id="1144522"/>
    <lineage>
        <taxon>Eukaryota</taxon>
        <taxon>Metamonada</taxon>
        <taxon>Parabasalia</taxon>
        <taxon>Tritrichomonadida</taxon>
        <taxon>Tritrichomonadidae</taxon>
        <taxon>Tritrichomonas</taxon>
    </lineage>
</organism>
<dbReference type="Proteomes" id="UP000179807">
    <property type="component" value="Unassembled WGS sequence"/>
</dbReference>
<dbReference type="OrthoDB" id="3971593at2759"/>
<keyword evidence="4" id="KW-0808">Transferase</keyword>
<dbReference type="FunFam" id="1.10.1820.10:FF:000006">
    <property type="entry name" value="Casein kinase II subunit beta"/>
    <property type="match status" value="1"/>
</dbReference>
<dbReference type="PROSITE" id="PS01101">
    <property type="entry name" value="CK2_BETA"/>
    <property type="match status" value="1"/>
</dbReference>
<dbReference type="GeneID" id="94846593"/>
<dbReference type="SMART" id="SM01085">
    <property type="entry name" value="CK_II_beta"/>
    <property type="match status" value="1"/>
</dbReference>
<dbReference type="GO" id="GO:0019887">
    <property type="term" value="F:protein kinase regulator activity"/>
    <property type="evidence" value="ECO:0007669"/>
    <property type="project" value="InterPro"/>
</dbReference>